<dbReference type="PANTHER" id="PTHR30026:SF22">
    <property type="entry name" value="OUTER MEMBRANE EFFLUX PROTEIN"/>
    <property type="match status" value="1"/>
</dbReference>
<keyword evidence="7" id="KW-0998">Cell outer membrane</keyword>
<evidence type="ECO:0000313" key="8">
    <source>
        <dbReference type="EMBL" id="STS81584.1"/>
    </source>
</evidence>
<evidence type="ECO:0000256" key="2">
    <source>
        <dbReference type="ARBA" id="ARBA00007613"/>
    </source>
</evidence>
<dbReference type="NCBIfam" id="TIGR01844">
    <property type="entry name" value="type_I_sec_TolC"/>
    <property type="match status" value="1"/>
</dbReference>
<dbReference type="Gene3D" id="1.20.1600.10">
    <property type="entry name" value="Outer membrane efflux proteins (OEP)"/>
    <property type="match status" value="1"/>
</dbReference>
<dbReference type="GO" id="GO:0015288">
    <property type="term" value="F:porin activity"/>
    <property type="evidence" value="ECO:0007669"/>
    <property type="project" value="TreeGrafter"/>
</dbReference>
<dbReference type="InterPro" id="IPR003423">
    <property type="entry name" value="OMP_efflux"/>
</dbReference>
<name>A0A377TSF3_KLEPN</name>
<keyword evidence="4" id="KW-1134">Transmembrane beta strand</keyword>
<evidence type="ECO:0000256" key="6">
    <source>
        <dbReference type="ARBA" id="ARBA00023136"/>
    </source>
</evidence>
<dbReference type="GO" id="GO:0009279">
    <property type="term" value="C:cell outer membrane"/>
    <property type="evidence" value="ECO:0007669"/>
    <property type="project" value="UniProtKB-SubCell"/>
</dbReference>
<organism evidence="8 9">
    <name type="scientific">Klebsiella pneumoniae</name>
    <dbReference type="NCBI Taxonomy" id="573"/>
    <lineage>
        <taxon>Bacteria</taxon>
        <taxon>Pseudomonadati</taxon>
        <taxon>Pseudomonadota</taxon>
        <taxon>Gammaproteobacteria</taxon>
        <taxon>Enterobacterales</taxon>
        <taxon>Enterobacteriaceae</taxon>
        <taxon>Klebsiella/Raoultella group</taxon>
        <taxon>Klebsiella</taxon>
        <taxon>Klebsiella pneumoniae complex</taxon>
    </lineage>
</organism>
<proteinExistence type="inferred from homology"/>
<evidence type="ECO:0000256" key="4">
    <source>
        <dbReference type="ARBA" id="ARBA00022452"/>
    </source>
</evidence>
<sequence>MRLFQKKGMVSVYSCSTIFLSICVVLTVDAEELSFPPTSISTQRLNDTQQVAGYSEELINPESHLAGPLDIATAVKSAVNWHPAINQQVSKLQEQVQKVDVAKAKYYPQVNAGMNNGYSNTYSDSGYSPSLVVSVSQMLYDFGKVSSSVRAADAAVAQQQAMVMLNIDQVAHDTAGAVVQLQGYQKLVKIAQAQVDSLKHIGDLIRQRNDAGATSLSDVVQTDTRVEGAQATLIQYQAALERWKATLATYLGLGSITSVTESVPQAMDAACAVSKIDYRTVPAVLAALAQATQAQAQVDNATAQMLPTISLEPQVTHYLNDNYANSAVLNKTQYSAWVKVEMPIYQGGALTASREAAQQTLSAANAGIRNAQLDASQKLSASRDEAVNLKQSIAIQRRQQLLGEQTRALYQDQYLQLGTRPLLDLLNVDQEIYQAQFNQVLTEAQLRNLELDCLFSTGKMRAVFALDNQRIRRGDSTMSEQPQRSDIPHLQDWANAMAFVASHYRQSYSPGTLHAAAEWATQKTLPDALKHLCVMPDCIAIS</sequence>
<dbReference type="AlphaFoldDB" id="A0A377TSF3"/>
<evidence type="ECO:0000256" key="5">
    <source>
        <dbReference type="ARBA" id="ARBA00022692"/>
    </source>
</evidence>
<evidence type="ECO:0000256" key="7">
    <source>
        <dbReference type="ARBA" id="ARBA00023237"/>
    </source>
</evidence>
<keyword evidence="6" id="KW-0472">Membrane</keyword>
<dbReference type="GO" id="GO:0015562">
    <property type="term" value="F:efflux transmembrane transporter activity"/>
    <property type="evidence" value="ECO:0007669"/>
    <property type="project" value="InterPro"/>
</dbReference>
<keyword evidence="3" id="KW-0813">Transport</keyword>
<dbReference type="InterPro" id="IPR051906">
    <property type="entry name" value="TolC-like"/>
</dbReference>
<dbReference type="PANTHER" id="PTHR30026">
    <property type="entry name" value="OUTER MEMBRANE PROTEIN TOLC"/>
    <property type="match status" value="1"/>
</dbReference>
<keyword evidence="5" id="KW-0812">Transmembrane</keyword>
<dbReference type="InterPro" id="IPR010130">
    <property type="entry name" value="T1SS_OMP_TolC"/>
</dbReference>
<comment type="similarity">
    <text evidence="2">Belongs to the outer membrane factor (OMF) (TC 1.B.17) family.</text>
</comment>
<evidence type="ECO:0000256" key="3">
    <source>
        <dbReference type="ARBA" id="ARBA00022448"/>
    </source>
</evidence>
<reference evidence="8 9" key="1">
    <citation type="submission" date="2018-06" db="EMBL/GenBank/DDBJ databases">
        <authorList>
            <consortium name="Pathogen Informatics"/>
            <person name="Doyle S."/>
        </authorList>
    </citation>
    <scope>NUCLEOTIDE SEQUENCE [LARGE SCALE GENOMIC DNA]</scope>
    <source>
        <strain evidence="8 9">NCTC9140</strain>
    </source>
</reference>
<evidence type="ECO:0000256" key="1">
    <source>
        <dbReference type="ARBA" id="ARBA00004442"/>
    </source>
</evidence>
<evidence type="ECO:0000313" key="9">
    <source>
        <dbReference type="Proteomes" id="UP000254938"/>
    </source>
</evidence>
<dbReference type="SUPFAM" id="SSF56954">
    <property type="entry name" value="Outer membrane efflux proteins (OEP)"/>
    <property type="match status" value="1"/>
</dbReference>
<protein>
    <submittedName>
        <fullName evidence="8">Transporter</fullName>
    </submittedName>
</protein>
<comment type="subcellular location">
    <subcellularLocation>
        <location evidence="1">Cell outer membrane</location>
    </subcellularLocation>
</comment>
<dbReference type="Proteomes" id="UP000254938">
    <property type="component" value="Unassembled WGS sequence"/>
</dbReference>
<dbReference type="Pfam" id="PF02321">
    <property type="entry name" value="OEP"/>
    <property type="match status" value="2"/>
</dbReference>
<dbReference type="EMBL" id="UGKQ01000007">
    <property type="protein sequence ID" value="STS81584.1"/>
    <property type="molecule type" value="Genomic_DNA"/>
</dbReference>
<accession>A0A377TSF3</accession>
<dbReference type="GO" id="GO:1990281">
    <property type="term" value="C:efflux pump complex"/>
    <property type="evidence" value="ECO:0007669"/>
    <property type="project" value="TreeGrafter"/>
</dbReference>
<gene>
    <name evidence="8" type="primary">bepC</name>
    <name evidence="8" type="ORF">NCTC9140_03323</name>
</gene>